<sequence length="293" mass="30265">MAETRVLAPRNLVELQVALAQATLATRLLAGGTDLVLQLHSGFEPDLLIDVSRVHGLSGVSERDGVVHIGALTTFAQLAAHPAITERATCLARASAQVGSVQVRNVATIAGNVANASPCGDAIPALTALGTQVHTIDGAGRVDVRPLAAVLARAGHTHLVVGEAITGFSFQGHDALTHSAFAKVGARTAVTVSKLSMAVVVRVEVGTIVDARVALGSLAPSAFRDAGLEAVLIGRPLSATTVAEFAAASVELVRRVIPERSSMDYKQYAIRGVAYDVWNALNIGPPYEPVGLG</sequence>
<proteinExistence type="predicted"/>
<gene>
    <name evidence="3" type="ORF">UFOPK2656_00277</name>
    <name evidence="4" type="ORF">UFOPK3099_02822</name>
    <name evidence="5" type="ORF">UFOPK3267_01582</name>
    <name evidence="6" type="ORF">UFOPK3651_00045</name>
    <name evidence="7" type="ORF">UFOPK3931_02756</name>
    <name evidence="2" type="ORF">UFOPK4189_00274</name>
</gene>
<dbReference type="EMBL" id="CAFBIY010000084">
    <property type="protein sequence ID" value="CAB4851537.1"/>
    <property type="molecule type" value="Genomic_DNA"/>
</dbReference>
<evidence type="ECO:0000313" key="4">
    <source>
        <dbReference type="EMBL" id="CAB4835604.1"/>
    </source>
</evidence>
<feature type="domain" description="FAD-binding PCMH-type" evidence="1">
    <location>
        <begin position="1"/>
        <end position="175"/>
    </location>
</feature>
<evidence type="ECO:0000313" key="2">
    <source>
        <dbReference type="EMBL" id="CAB4362498.1"/>
    </source>
</evidence>
<evidence type="ECO:0000313" key="7">
    <source>
        <dbReference type="EMBL" id="CAB5010015.1"/>
    </source>
</evidence>
<name>A0A6J7GRE4_9ZZZZ</name>
<dbReference type="Pfam" id="PF00941">
    <property type="entry name" value="FAD_binding_5"/>
    <property type="match status" value="1"/>
</dbReference>
<protein>
    <submittedName>
        <fullName evidence="6">Unannotated protein</fullName>
    </submittedName>
</protein>
<dbReference type="InterPro" id="IPR016167">
    <property type="entry name" value="FAD-bd_PCMH_sub1"/>
</dbReference>
<dbReference type="InterPro" id="IPR016166">
    <property type="entry name" value="FAD-bd_PCMH"/>
</dbReference>
<dbReference type="Gene3D" id="3.30.390.50">
    <property type="entry name" value="CO dehydrogenase flavoprotein, C-terminal domain"/>
    <property type="match status" value="1"/>
</dbReference>
<dbReference type="InterPro" id="IPR051312">
    <property type="entry name" value="Diverse_Substr_Oxidored"/>
</dbReference>
<dbReference type="InterPro" id="IPR036683">
    <property type="entry name" value="CO_DH_flav_C_dom_sf"/>
</dbReference>
<dbReference type="Gene3D" id="3.30.465.10">
    <property type="match status" value="1"/>
</dbReference>
<dbReference type="GO" id="GO:0071949">
    <property type="term" value="F:FAD binding"/>
    <property type="evidence" value="ECO:0007669"/>
    <property type="project" value="InterPro"/>
</dbReference>
<dbReference type="AlphaFoldDB" id="A0A6J7GRE4"/>
<organism evidence="6">
    <name type="scientific">freshwater metagenome</name>
    <dbReference type="NCBI Taxonomy" id="449393"/>
    <lineage>
        <taxon>unclassified sequences</taxon>
        <taxon>metagenomes</taxon>
        <taxon>ecological metagenomes</taxon>
    </lineage>
</organism>
<dbReference type="Pfam" id="PF03450">
    <property type="entry name" value="CO_deh_flav_C"/>
    <property type="match status" value="1"/>
</dbReference>
<dbReference type="PANTHER" id="PTHR42659">
    <property type="entry name" value="XANTHINE DEHYDROGENASE SUBUNIT C-RELATED"/>
    <property type="match status" value="1"/>
</dbReference>
<dbReference type="GO" id="GO:0016491">
    <property type="term" value="F:oxidoreductase activity"/>
    <property type="evidence" value="ECO:0007669"/>
    <property type="project" value="InterPro"/>
</dbReference>
<dbReference type="EMBL" id="CAEZYF010000002">
    <property type="protein sequence ID" value="CAB4704858.1"/>
    <property type="molecule type" value="Genomic_DNA"/>
</dbReference>
<dbReference type="InterPro" id="IPR016169">
    <property type="entry name" value="FAD-bd_PCMH_sub2"/>
</dbReference>
<dbReference type="EMBL" id="CAESGF010000002">
    <property type="protein sequence ID" value="CAB4362498.1"/>
    <property type="molecule type" value="Genomic_DNA"/>
</dbReference>
<dbReference type="PANTHER" id="PTHR42659:SF9">
    <property type="entry name" value="XANTHINE DEHYDROGENASE FAD-BINDING SUBUNIT XDHB-RELATED"/>
    <property type="match status" value="1"/>
</dbReference>
<dbReference type="Gene3D" id="3.30.43.10">
    <property type="entry name" value="Uridine Diphospho-n-acetylenolpyruvylglucosamine Reductase, domain 2"/>
    <property type="match status" value="1"/>
</dbReference>
<dbReference type="EMBL" id="CAFBMT010000001">
    <property type="protein sequence ID" value="CAB4909298.1"/>
    <property type="molecule type" value="Genomic_DNA"/>
</dbReference>
<evidence type="ECO:0000313" key="5">
    <source>
        <dbReference type="EMBL" id="CAB4851537.1"/>
    </source>
</evidence>
<dbReference type="PROSITE" id="PS51387">
    <property type="entry name" value="FAD_PCMH"/>
    <property type="match status" value="1"/>
</dbReference>
<dbReference type="EMBL" id="CAFBOL010000105">
    <property type="protein sequence ID" value="CAB5010015.1"/>
    <property type="molecule type" value="Genomic_DNA"/>
</dbReference>
<evidence type="ECO:0000313" key="3">
    <source>
        <dbReference type="EMBL" id="CAB4704858.1"/>
    </source>
</evidence>
<dbReference type="InterPro" id="IPR036318">
    <property type="entry name" value="FAD-bd_PCMH-like_sf"/>
</dbReference>
<dbReference type="SMART" id="SM01092">
    <property type="entry name" value="CO_deh_flav_C"/>
    <property type="match status" value="1"/>
</dbReference>
<accession>A0A6J7GRE4</accession>
<dbReference type="InterPro" id="IPR002346">
    <property type="entry name" value="Mopterin_DH_FAD-bd"/>
</dbReference>
<dbReference type="EMBL" id="CAFAAV010000322">
    <property type="protein sequence ID" value="CAB4835604.1"/>
    <property type="molecule type" value="Genomic_DNA"/>
</dbReference>
<dbReference type="InterPro" id="IPR005107">
    <property type="entry name" value="CO_DH_flav_C"/>
</dbReference>
<dbReference type="SUPFAM" id="SSF55447">
    <property type="entry name" value="CO dehydrogenase flavoprotein C-terminal domain-like"/>
    <property type="match status" value="1"/>
</dbReference>
<dbReference type="SUPFAM" id="SSF56176">
    <property type="entry name" value="FAD-binding/transporter-associated domain-like"/>
    <property type="match status" value="1"/>
</dbReference>
<reference evidence="6" key="1">
    <citation type="submission" date="2020-05" db="EMBL/GenBank/DDBJ databases">
        <authorList>
            <person name="Chiriac C."/>
            <person name="Salcher M."/>
            <person name="Ghai R."/>
            <person name="Kavagutti S V."/>
        </authorList>
    </citation>
    <scope>NUCLEOTIDE SEQUENCE</scope>
</reference>
<evidence type="ECO:0000313" key="6">
    <source>
        <dbReference type="EMBL" id="CAB4909298.1"/>
    </source>
</evidence>
<evidence type="ECO:0000259" key="1">
    <source>
        <dbReference type="PROSITE" id="PS51387"/>
    </source>
</evidence>